<keyword evidence="4" id="KW-0677">Repeat</keyword>
<keyword evidence="9" id="KW-0804">Transcription</keyword>
<dbReference type="Proteomes" id="UP000472262">
    <property type="component" value="Unassembled WGS sequence"/>
</dbReference>
<evidence type="ECO:0000256" key="10">
    <source>
        <dbReference type="ARBA" id="ARBA00023242"/>
    </source>
</evidence>
<feature type="domain" description="C2H2-type" evidence="13">
    <location>
        <begin position="138"/>
        <end position="165"/>
    </location>
</feature>
<feature type="domain" description="C2H2-type" evidence="13">
    <location>
        <begin position="166"/>
        <end position="193"/>
    </location>
</feature>
<dbReference type="SUPFAM" id="SSF57667">
    <property type="entry name" value="beta-beta-alpha zinc fingers"/>
    <property type="match status" value="4"/>
</dbReference>
<comment type="subcellular location">
    <subcellularLocation>
        <location evidence="1">Nucleus</location>
    </subcellularLocation>
</comment>
<feature type="compositionally biased region" description="Basic and acidic residues" evidence="12">
    <location>
        <begin position="32"/>
        <end position="68"/>
    </location>
</feature>
<evidence type="ECO:0000256" key="9">
    <source>
        <dbReference type="ARBA" id="ARBA00023163"/>
    </source>
</evidence>
<evidence type="ECO:0000256" key="7">
    <source>
        <dbReference type="ARBA" id="ARBA00023015"/>
    </source>
</evidence>
<dbReference type="Ensembl" id="ENSSGRT00000036973.1">
    <property type="protein sequence ID" value="ENSSGRP00000034446.1"/>
    <property type="gene ID" value="ENSSGRG00000019112.1"/>
</dbReference>
<feature type="domain" description="C2H2-type" evidence="13">
    <location>
        <begin position="82"/>
        <end position="109"/>
    </location>
</feature>
<reference evidence="14" key="2">
    <citation type="submission" date="2025-09" db="UniProtKB">
        <authorList>
            <consortium name="Ensembl"/>
        </authorList>
    </citation>
    <scope>IDENTIFICATION</scope>
</reference>
<keyword evidence="3" id="KW-0479">Metal-binding</keyword>
<dbReference type="GO" id="GO:0008270">
    <property type="term" value="F:zinc ion binding"/>
    <property type="evidence" value="ECO:0007669"/>
    <property type="project" value="UniProtKB-KW"/>
</dbReference>
<feature type="domain" description="C2H2-type" evidence="13">
    <location>
        <begin position="110"/>
        <end position="137"/>
    </location>
</feature>
<evidence type="ECO:0000256" key="2">
    <source>
        <dbReference type="ARBA" id="ARBA00006991"/>
    </source>
</evidence>
<evidence type="ECO:0000256" key="4">
    <source>
        <dbReference type="ARBA" id="ARBA00022737"/>
    </source>
</evidence>
<dbReference type="PROSITE" id="PS50157">
    <property type="entry name" value="ZINC_FINGER_C2H2_2"/>
    <property type="match status" value="7"/>
</dbReference>
<evidence type="ECO:0000256" key="8">
    <source>
        <dbReference type="ARBA" id="ARBA00023125"/>
    </source>
</evidence>
<dbReference type="FunFam" id="3.30.160.60:FF:000328">
    <property type="entry name" value="Zinc finger protein 1079"/>
    <property type="match status" value="1"/>
</dbReference>
<proteinExistence type="inferred from homology"/>
<evidence type="ECO:0000313" key="14">
    <source>
        <dbReference type="Ensembl" id="ENSSGRP00000034446.1"/>
    </source>
</evidence>
<keyword evidence="6" id="KW-0862">Zinc</keyword>
<feature type="domain" description="C2H2-type" evidence="13">
    <location>
        <begin position="194"/>
        <end position="221"/>
    </location>
</feature>
<dbReference type="AlphaFoldDB" id="A0A672MCI2"/>
<accession>A0A672MCI2</accession>
<dbReference type="InterPro" id="IPR036236">
    <property type="entry name" value="Znf_C2H2_sf"/>
</dbReference>
<evidence type="ECO:0000313" key="15">
    <source>
        <dbReference type="Proteomes" id="UP000472262"/>
    </source>
</evidence>
<dbReference type="GO" id="GO:0042802">
    <property type="term" value="F:identical protein binding"/>
    <property type="evidence" value="ECO:0007669"/>
    <property type="project" value="UniProtKB-ARBA"/>
</dbReference>
<feature type="domain" description="C2H2-type" evidence="13">
    <location>
        <begin position="222"/>
        <end position="249"/>
    </location>
</feature>
<dbReference type="PROSITE" id="PS00028">
    <property type="entry name" value="ZINC_FINGER_C2H2_1"/>
    <property type="match status" value="7"/>
</dbReference>
<dbReference type="FunFam" id="3.30.160.60:FF:000358">
    <property type="entry name" value="zinc finger protein 24"/>
    <property type="match status" value="1"/>
</dbReference>
<evidence type="ECO:0000256" key="12">
    <source>
        <dbReference type="SAM" id="MobiDB-lite"/>
    </source>
</evidence>
<dbReference type="SMART" id="SM00355">
    <property type="entry name" value="ZnF_C2H2"/>
    <property type="match status" value="8"/>
</dbReference>
<feature type="region of interest" description="Disordered" evidence="12">
    <location>
        <begin position="19"/>
        <end position="77"/>
    </location>
</feature>
<dbReference type="PANTHER" id="PTHR23235:SF142">
    <property type="entry name" value="ZINC FINGER PROTEIN 384"/>
    <property type="match status" value="1"/>
</dbReference>
<dbReference type="InterPro" id="IPR013087">
    <property type="entry name" value="Znf_C2H2_type"/>
</dbReference>
<organism evidence="14 15">
    <name type="scientific">Sinocyclocheilus grahami</name>
    <name type="common">Dianchi golden-line fish</name>
    <name type="synonym">Barbus grahami</name>
    <dbReference type="NCBI Taxonomy" id="75366"/>
    <lineage>
        <taxon>Eukaryota</taxon>
        <taxon>Metazoa</taxon>
        <taxon>Chordata</taxon>
        <taxon>Craniata</taxon>
        <taxon>Vertebrata</taxon>
        <taxon>Euteleostomi</taxon>
        <taxon>Actinopterygii</taxon>
        <taxon>Neopterygii</taxon>
        <taxon>Teleostei</taxon>
        <taxon>Ostariophysi</taxon>
        <taxon>Cypriniformes</taxon>
        <taxon>Cyprinidae</taxon>
        <taxon>Cyprininae</taxon>
        <taxon>Sinocyclocheilus</taxon>
    </lineage>
</organism>
<gene>
    <name evidence="14" type="primary">LOC107573893</name>
</gene>
<comment type="similarity">
    <text evidence="2">Belongs to the krueppel C2H2-type zinc-finger protein family.</text>
</comment>
<keyword evidence="7" id="KW-0805">Transcription regulation</keyword>
<keyword evidence="8" id="KW-0238">DNA-binding</keyword>
<evidence type="ECO:0000256" key="6">
    <source>
        <dbReference type="ARBA" id="ARBA00022833"/>
    </source>
</evidence>
<evidence type="ECO:0000256" key="1">
    <source>
        <dbReference type="ARBA" id="ARBA00004123"/>
    </source>
</evidence>
<dbReference type="GO" id="GO:0005634">
    <property type="term" value="C:nucleus"/>
    <property type="evidence" value="ECO:0007669"/>
    <property type="project" value="UniProtKB-SubCell"/>
</dbReference>
<keyword evidence="5 11" id="KW-0863">Zinc-finger</keyword>
<evidence type="ECO:0000256" key="3">
    <source>
        <dbReference type="ARBA" id="ARBA00022723"/>
    </source>
</evidence>
<dbReference type="FunFam" id="3.30.160.60:FF:000912">
    <property type="entry name" value="Zinc finger protein 660"/>
    <property type="match status" value="2"/>
</dbReference>
<name>A0A672MCI2_SINGR</name>
<dbReference type="Gene3D" id="3.30.160.60">
    <property type="entry name" value="Classic Zinc Finger"/>
    <property type="match status" value="7"/>
</dbReference>
<dbReference type="FunFam" id="3.30.160.60:FF:000508">
    <property type="entry name" value="Myeloid zinc finger 1"/>
    <property type="match status" value="1"/>
</dbReference>
<dbReference type="GO" id="GO:0000978">
    <property type="term" value="F:RNA polymerase II cis-regulatory region sequence-specific DNA binding"/>
    <property type="evidence" value="ECO:0007669"/>
    <property type="project" value="TreeGrafter"/>
</dbReference>
<dbReference type="PANTHER" id="PTHR23235">
    <property type="entry name" value="KRUEPPEL-LIKE TRANSCRIPTION FACTOR"/>
    <property type="match status" value="1"/>
</dbReference>
<evidence type="ECO:0000256" key="5">
    <source>
        <dbReference type="ARBA" id="ARBA00022771"/>
    </source>
</evidence>
<dbReference type="Pfam" id="PF00096">
    <property type="entry name" value="zf-C2H2"/>
    <property type="match status" value="7"/>
</dbReference>
<keyword evidence="15" id="KW-1185">Reference proteome</keyword>
<sequence>MAFIKEETEDIKIEDAITVKQEDTEEQTDLMTLKEESDVLNESEEKSRFEKHHDFITGEKSTKTEMESSPKTAQKTESNSYFSCRQCGKSFSKKRNLEVHMRIHTGEKPFTCQQCKKSFTQKQNLNVHMRIHTGEKPFTCQQCKKSFTQKQNLNVHMRIHTGEKPFTCQQCGQSFTNKGNLNAHLRSHTGEKPFTCQHCGKSFTQKVNLEVHLRSHTGEKPFTCQHCGKSFTQKVNLEVHLRLHTGERPFMCLQCEKSFIYKRDLKRHLPIHSRKNSKCSECERFGKRRHFKNHLCIQSGARRINCDQCHKKSILPSHRKSLHTWKVTRILCFCSYSMQMHRLTGR</sequence>
<feature type="domain" description="C2H2-type" evidence="13">
    <location>
        <begin position="250"/>
        <end position="277"/>
    </location>
</feature>
<dbReference type="FunFam" id="3.30.160.60:FF:000100">
    <property type="entry name" value="Zinc finger 45-like"/>
    <property type="match status" value="1"/>
</dbReference>
<evidence type="ECO:0000259" key="13">
    <source>
        <dbReference type="PROSITE" id="PS50157"/>
    </source>
</evidence>
<evidence type="ECO:0000256" key="11">
    <source>
        <dbReference type="PROSITE-ProRule" id="PRU00042"/>
    </source>
</evidence>
<dbReference type="FunFam" id="3.30.160.60:FF:002325">
    <property type="entry name" value="Si:cabz01021430.2"/>
    <property type="match status" value="1"/>
</dbReference>
<protein>
    <submittedName>
        <fullName evidence="14">Gastrula zinc finger protein XlCGF57.1-like</fullName>
    </submittedName>
</protein>
<keyword evidence="10" id="KW-0539">Nucleus</keyword>
<reference evidence="14" key="1">
    <citation type="submission" date="2025-08" db="UniProtKB">
        <authorList>
            <consortium name="Ensembl"/>
        </authorList>
    </citation>
    <scope>IDENTIFICATION</scope>
</reference>
<dbReference type="GO" id="GO:0000981">
    <property type="term" value="F:DNA-binding transcription factor activity, RNA polymerase II-specific"/>
    <property type="evidence" value="ECO:0007669"/>
    <property type="project" value="TreeGrafter"/>
</dbReference>